<dbReference type="EMBL" id="JARIHO010000026">
    <property type="protein sequence ID" value="KAJ7340644.1"/>
    <property type="molecule type" value="Genomic_DNA"/>
</dbReference>
<proteinExistence type="predicted"/>
<reference evidence="2" key="1">
    <citation type="submission" date="2023-03" db="EMBL/GenBank/DDBJ databases">
        <title>Massive genome expansion in bonnet fungi (Mycena s.s.) driven by repeated elements and novel gene families across ecological guilds.</title>
        <authorList>
            <consortium name="Lawrence Berkeley National Laboratory"/>
            <person name="Harder C.B."/>
            <person name="Miyauchi S."/>
            <person name="Viragh M."/>
            <person name="Kuo A."/>
            <person name="Thoen E."/>
            <person name="Andreopoulos B."/>
            <person name="Lu D."/>
            <person name="Skrede I."/>
            <person name="Drula E."/>
            <person name="Henrissat B."/>
            <person name="Morin E."/>
            <person name="Kohler A."/>
            <person name="Barry K."/>
            <person name="LaButti K."/>
            <person name="Morin E."/>
            <person name="Salamov A."/>
            <person name="Lipzen A."/>
            <person name="Mereny Z."/>
            <person name="Hegedus B."/>
            <person name="Baldrian P."/>
            <person name="Stursova M."/>
            <person name="Weitz H."/>
            <person name="Taylor A."/>
            <person name="Grigoriev I.V."/>
            <person name="Nagy L.G."/>
            <person name="Martin F."/>
            <person name="Kauserud H."/>
        </authorList>
    </citation>
    <scope>NUCLEOTIDE SEQUENCE</scope>
    <source>
        <strain evidence="2">CBHHK002</strain>
    </source>
</reference>
<protein>
    <submittedName>
        <fullName evidence="2">Uncharacterized protein</fullName>
    </submittedName>
</protein>
<name>A0AAD7ENF0_9AGAR</name>
<sequence length="461" mass="51284">MSSPPPPNECPPPCLSTEQAPYRSQGSGVTTPGGPPVADQETLPPESQTQNELPHGAATPSNGGPLPPGSLVSESGEVYSPPTRPALVKRPKVKHAKWKPGEPVQKPGPASWIWGTKLKFFEARKEDWVKASEGKLARDFYTKMAKLYTTKYGYDMADGEDFQNDVADPPDWVANHVTNEKLPENVTKARQAVHAKLKERLGGWYRKEFTSLLKEDKTVFEELFAPLGGAGNAPRKPQLLQFYQMQHYEERVKERAEEWLKALRRSAEVAGRPYPHAITVQNEMTKECWAEEPESFRQIVMRNLERHHESTVKAWKEPFVDTIANRYGMCVSLLMMGPVGERGGRIEMRSVHLGTTRGLVESDWPRYDAQGFSGMESSMVDFVHHVFTQADCKARRAAQGNGLMVGVMRVGNGTMREANSRGHSIQTGAAQGSGLMVGVMRVGNGTMREQEEPANRCSIQK</sequence>
<evidence type="ECO:0000313" key="2">
    <source>
        <dbReference type="EMBL" id="KAJ7340644.1"/>
    </source>
</evidence>
<feature type="compositionally biased region" description="Pro residues" evidence="1">
    <location>
        <begin position="1"/>
        <end position="14"/>
    </location>
</feature>
<evidence type="ECO:0000313" key="3">
    <source>
        <dbReference type="Proteomes" id="UP001218218"/>
    </source>
</evidence>
<accession>A0AAD7ENF0</accession>
<dbReference type="Proteomes" id="UP001218218">
    <property type="component" value="Unassembled WGS sequence"/>
</dbReference>
<keyword evidence="3" id="KW-1185">Reference proteome</keyword>
<gene>
    <name evidence="2" type="ORF">DFH08DRAFT_1082221</name>
</gene>
<organism evidence="2 3">
    <name type="scientific">Mycena albidolilacea</name>
    <dbReference type="NCBI Taxonomy" id="1033008"/>
    <lineage>
        <taxon>Eukaryota</taxon>
        <taxon>Fungi</taxon>
        <taxon>Dikarya</taxon>
        <taxon>Basidiomycota</taxon>
        <taxon>Agaricomycotina</taxon>
        <taxon>Agaricomycetes</taxon>
        <taxon>Agaricomycetidae</taxon>
        <taxon>Agaricales</taxon>
        <taxon>Marasmiineae</taxon>
        <taxon>Mycenaceae</taxon>
        <taxon>Mycena</taxon>
    </lineage>
</organism>
<dbReference type="AlphaFoldDB" id="A0AAD7ENF0"/>
<evidence type="ECO:0000256" key="1">
    <source>
        <dbReference type="SAM" id="MobiDB-lite"/>
    </source>
</evidence>
<feature type="compositionally biased region" description="Low complexity" evidence="1">
    <location>
        <begin position="60"/>
        <end position="76"/>
    </location>
</feature>
<feature type="region of interest" description="Disordered" evidence="1">
    <location>
        <begin position="1"/>
        <end position="109"/>
    </location>
</feature>
<feature type="compositionally biased region" description="Polar residues" evidence="1">
    <location>
        <begin position="16"/>
        <end position="27"/>
    </location>
</feature>
<comment type="caution">
    <text evidence="2">The sequence shown here is derived from an EMBL/GenBank/DDBJ whole genome shotgun (WGS) entry which is preliminary data.</text>
</comment>
<feature type="compositionally biased region" description="Basic residues" evidence="1">
    <location>
        <begin position="87"/>
        <end position="98"/>
    </location>
</feature>